<dbReference type="EMBL" id="NBYY01000028">
    <property type="protein sequence ID" value="PCS21980.1"/>
    <property type="molecule type" value="Genomic_DNA"/>
</dbReference>
<dbReference type="AlphaFoldDB" id="A0A2A5T1H9"/>
<comment type="caution">
    <text evidence="1">The sequence shown here is derived from an EMBL/GenBank/DDBJ whole genome shotgun (WGS) entry which is preliminary data.</text>
</comment>
<protein>
    <submittedName>
        <fullName evidence="1">Uncharacterized protein</fullName>
    </submittedName>
</protein>
<dbReference type="RefSeq" id="WP_097356943.1">
    <property type="nucleotide sequence ID" value="NZ_CAWNJE010000037.1"/>
</dbReference>
<organism evidence="1 2">
    <name type="scientific">Candidatus Enterovibrio escicola</name>
    <dbReference type="NCBI Taxonomy" id="1927127"/>
    <lineage>
        <taxon>Bacteria</taxon>
        <taxon>Pseudomonadati</taxon>
        <taxon>Pseudomonadota</taxon>
        <taxon>Gammaproteobacteria</taxon>
        <taxon>Vibrionales</taxon>
        <taxon>Vibrionaceae</taxon>
        <taxon>Enterovibrio</taxon>
    </lineage>
</organism>
<reference evidence="2" key="1">
    <citation type="submission" date="2017-04" db="EMBL/GenBank/DDBJ databases">
        <title>Genome evolution of the luminous symbionts of deep sea anglerfish.</title>
        <authorList>
            <person name="Hendry T.A."/>
        </authorList>
    </citation>
    <scope>NUCLEOTIDE SEQUENCE [LARGE SCALE GENOMIC DNA]</scope>
</reference>
<evidence type="ECO:0000313" key="2">
    <source>
        <dbReference type="Proteomes" id="UP000219020"/>
    </source>
</evidence>
<dbReference type="Proteomes" id="UP000219020">
    <property type="component" value="Unassembled WGS sequence"/>
</dbReference>
<dbReference type="GeneID" id="66952207"/>
<sequence length="97" mass="11327">MSQDLSRLDTIDKHLLAVLTASIMDVDEISRLLNERRQCLEEIKMLPKPPEGNAWSSALRRTKRIVNLMEIYRNTVAVQARPFIKGRKLVQTYKKFE</sequence>
<dbReference type="OrthoDB" id="5918348at2"/>
<gene>
    <name evidence="1" type="ORF">BTN49_2445</name>
</gene>
<evidence type="ECO:0000313" key="1">
    <source>
        <dbReference type="EMBL" id="PCS21980.1"/>
    </source>
</evidence>
<name>A0A2A5T1H9_9GAMM</name>
<accession>A0A2A5T1H9</accession>
<proteinExistence type="predicted"/>
<keyword evidence="2" id="KW-1185">Reference proteome</keyword>